<dbReference type="EMBL" id="JBHSOW010000098">
    <property type="protein sequence ID" value="MFC5652552.1"/>
    <property type="molecule type" value="Genomic_DNA"/>
</dbReference>
<dbReference type="Proteomes" id="UP001596047">
    <property type="component" value="Unassembled WGS sequence"/>
</dbReference>
<proteinExistence type="predicted"/>
<name>A0ABW0W3E8_9BACL</name>
<evidence type="ECO:0000313" key="3">
    <source>
        <dbReference type="Proteomes" id="UP001596047"/>
    </source>
</evidence>
<feature type="chain" id="PRO_5046635501" evidence="1">
    <location>
        <begin position="28"/>
        <end position="219"/>
    </location>
</feature>
<feature type="signal peptide" evidence="1">
    <location>
        <begin position="1"/>
        <end position="27"/>
    </location>
</feature>
<gene>
    <name evidence="2" type="ORF">ACFPYJ_26225</name>
</gene>
<accession>A0ABW0W3E8</accession>
<evidence type="ECO:0000256" key="1">
    <source>
        <dbReference type="SAM" id="SignalP"/>
    </source>
</evidence>
<dbReference type="RefSeq" id="WP_379191193.1">
    <property type="nucleotide sequence ID" value="NZ_JBHSOW010000098.1"/>
</dbReference>
<protein>
    <submittedName>
        <fullName evidence="2">Glycosyltransferase</fullName>
    </submittedName>
</protein>
<sequence>MKNRFLKVMLLCITLTLSLAVPSKAGAAAVDHSHGHHQCLSKSAAQLQWDLRKLWIDHALWTRNYIVSAAAGLEDQDKVLARLLKNQQDIGNAIKPYYGEAAGNKLAELLREHILIAGKIIAASLQGNQADIERYNKDWYKNADDIAKFLSGVNPNWSAKELKDLLDVHLQLVAADAAARIKKDWDADIAAFDEGESHIIKLSDTLATGIIKQFPDKFK</sequence>
<keyword evidence="1" id="KW-0732">Signal</keyword>
<organism evidence="2 3">
    <name type="scientific">Paenibacillus solisilvae</name>
    <dbReference type="NCBI Taxonomy" id="2486751"/>
    <lineage>
        <taxon>Bacteria</taxon>
        <taxon>Bacillati</taxon>
        <taxon>Bacillota</taxon>
        <taxon>Bacilli</taxon>
        <taxon>Bacillales</taxon>
        <taxon>Paenibacillaceae</taxon>
        <taxon>Paenibacillus</taxon>
    </lineage>
</organism>
<comment type="caution">
    <text evidence="2">The sequence shown here is derived from an EMBL/GenBank/DDBJ whole genome shotgun (WGS) entry which is preliminary data.</text>
</comment>
<keyword evidence="3" id="KW-1185">Reference proteome</keyword>
<reference evidence="3" key="1">
    <citation type="journal article" date="2019" name="Int. J. Syst. Evol. Microbiol.">
        <title>The Global Catalogue of Microorganisms (GCM) 10K type strain sequencing project: providing services to taxonomists for standard genome sequencing and annotation.</title>
        <authorList>
            <consortium name="The Broad Institute Genomics Platform"/>
            <consortium name="The Broad Institute Genome Sequencing Center for Infectious Disease"/>
            <person name="Wu L."/>
            <person name="Ma J."/>
        </authorList>
    </citation>
    <scope>NUCLEOTIDE SEQUENCE [LARGE SCALE GENOMIC DNA]</scope>
    <source>
        <strain evidence="3">CGMCC 1.3240</strain>
    </source>
</reference>
<evidence type="ECO:0000313" key="2">
    <source>
        <dbReference type="EMBL" id="MFC5652552.1"/>
    </source>
</evidence>